<comment type="caution">
    <text evidence="1">The sequence shown here is derived from an EMBL/GenBank/DDBJ whole genome shotgun (WGS) entry which is preliminary data.</text>
</comment>
<dbReference type="RefSeq" id="WP_307597324.1">
    <property type="nucleotide sequence ID" value="NZ_JAUSRV010000035.1"/>
</dbReference>
<accession>A0AAW8ES96</accession>
<name>A0AAW8ES96_VARPD</name>
<evidence type="ECO:0000313" key="1">
    <source>
        <dbReference type="EMBL" id="MDP9975369.1"/>
    </source>
</evidence>
<dbReference type="AlphaFoldDB" id="A0AAW8ES96"/>
<dbReference type="EMBL" id="JAUSRV010000035">
    <property type="protein sequence ID" value="MDP9975369.1"/>
    <property type="molecule type" value="Genomic_DNA"/>
</dbReference>
<evidence type="ECO:0000313" key="2">
    <source>
        <dbReference type="Proteomes" id="UP001224845"/>
    </source>
</evidence>
<proteinExistence type="predicted"/>
<protein>
    <submittedName>
        <fullName evidence="1">Uncharacterized protein</fullName>
    </submittedName>
</protein>
<organism evidence="1 2">
    <name type="scientific">Variovorax paradoxus</name>
    <dbReference type="NCBI Taxonomy" id="34073"/>
    <lineage>
        <taxon>Bacteria</taxon>
        <taxon>Pseudomonadati</taxon>
        <taxon>Pseudomonadota</taxon>
        <taxon>Betaproteobacteria</taxon>
        <taxon>Burkholderiales</taxon>
        <taxon>Comamonadaceae</taxon>
        <taxon>Variovorax</taxon>
    </lineage>
</organism>
<sequence length="133" mass="15736">MPIAARKLRAVESLTPALLQSLMRKIFPKKNDYGEASFEELLPELARFNIKTRGQFVALMTHYRKRLLRLDSGPLDSWHERYYRSELSDQFVSDALRRQYWFAYPALIRIALELKFSDKAVTYDRFETSPRTT</sequence>
<dbReference type="Proteomes" id="UP001224845">
    <property type="component" value="Unassembled WGS sequence"/>
</dbReference>
<reference evidence="1" key="1">
    <citation type="submission" date="2023-07" db="EMBL/GenBank/DDBJ databases">
        <title>Sorghum-associated microbial communities from plants grown in Nebraska, USA.</title>
        <authorList>
            <person name="Schachtman D."/>
        </authorList>
    </citation>
    <scope>NUCLEOTIDE SEQUENCE</scope>
    <source>
        <strain evidence="1">DS3315</strain>
    </source>
</reference>
<gene>
    <name evidence="1" type="ORF">J2W39_006659</name>
</gene>